<proteinExistence type="predicted"/>
<evidence type="ECO:0000313" key="2">
    <source>
        <dbReference type="Proteomes" id="UP001732700"/>
    </source>
</evidence>
<organism evidence="1 2">
    <name type="scientific">Avena sativa</name>
    <name type="common">Oat</name>
    <dbReference type="NCBI Taxonomy" id="4498"/>
    <lineage>
        <taxon>Eukaryota</taxon>
        <taxon>Viridiplantae</taxon>
        <taxon>Streptophyta</taxon>
        <taxon>Embryophyta</taxon>
        <taxon>Tracheophyta</taxon>
        <taxon>Spermatophyta</taxon>
        <taxon>Magnoliopsida</taxon>
        <taxon>Liliopsida</taxon>
        <taxon>Poales</taxon>
        <taxon>Poaceae</taxon>
        <taxon>BOP clade</taxon>
        <taxon>Pooideae</taxon>
        <taxon>Poodae</taxon>
        <taxon>Poeae</taxon>
        <taxon>Poeae Chloroplast Group 1 (Aveneae type)</taxon>
        <taxon>Aveninae</taxon>
        <taxon>Avena</taxon>
    </lineage>
</organism>
<accession>A0ACD6APX1</accession>
<protein>
    <submittedName>
        <fullName evidence="1">Uncharacterized protein</fullName>
    </submittedName>
</protein>
<name>A0ACD6APX1_AVESA</name>
<keyword evidence="2" id="KW-1185">Reference proteome</keyword>
<dbReference type="Proteomes" id="UP001732700">
    <property type="component" value="Unassembled WGS sequence"/>
</dbReference>
<reference evidence="1" key="1">
    <citation type="submission" date="2025-09" db="UniProtKB">
        <authorList>
            <consortium name="EnsemblPlants"/>
        </authorList>
    </citation>
    <scope>IDENTIFICATION</scope>
</reference>
<evidence type="ECO:0000313" key="1">
    <source>
        <dbReference type="EnsemblPlants" id="AVESA.00010b.r2.UnG1422750.1.CDS.1"/>
    </source>
</evidence>
<dbReference type="EnsemblPlants" id="AVESA.00010b.r2.UnG1422750.1">
    <property type="protein sequence ID" value="AVESA.00010b.r2.UnG1422750.1.CDS.1"/>
    <property type="gene ID" value="AVESA.00010b.r2.UnG1422750"/>
</dbReference>
<sequence length="138" mass="14899">MAPGASPVLLLLRAALLLSPVAVSCGAALDDPVGLLRLAKEPEFMDWMVGVRRRIHENPELGYEEFATSELVRRELDAMGISYRHPFAVTGIVATVGTGGPPFLALRADMDALPMQVANLCFASTCPFLLLFYCSDCT</sequence>